<dbReference type="AlphaFoldDB" id="A0A8T0FWX6"/>
<name>A0A8T0FWX6_ARGBR</name>
<evidence type="ECO:0000313" key="1">
    <source>
        <dbReference type="EMBL" id="KAF8795624.1"/>
    </source>
</evidence>
<dbReference type="GO" id="GO:0003676">
    <property type="term" value="F:nucleic acid binding"/>
    <property type="evidence" value="ECO:0007669"/>
    <property type="project" value="InterPro"/>
</dbReference>
<sequence length="186" mass="21387">MRKILFAVHLHKISTERYQQKGTDTAQIRFWLLPESCYEKLSLDVCNKEDYMPSNLFRDTIFQTSSCCPFTMVSSASRLERRGLAGTMSGERTLLMICCLLFASVVKADKFLSMDDSTIFHRIIAGHECHVYENIQLLGQPAHSPYLIPFENVFDALGRNLADRQCSPINKNFHINAQAEEWYKLP</sequence>
<keyword evidence="2" id="KW-1185">Reference proteome</keyword>
<accession>A0A8T0FWX6</accession>
<dbReference type="Proteomes" id="UP000807504">
    <property type="component" value="Unassembled WGS sequence"/>
</dbReference>
<reference evidence="1" key="1">
    <citation type="journal article" date="2020" name="bioRxiv">
        <title>Chromosome-level reference genome of the European wasp spider Argiope bruennichi: a resource for studies on range expansion and evolutionary adaptation.</title>
        <authorList>
            <person name="Sheffer M.M."/>
            <person name="Hoppe A."/>
            <person name="Krehenwinkel H."/>
            <person name="Uhl G."/>
            <person name="Kuss A.W."/>
            <person name="Jensen L."/>
            <person name="Jensen C."/>
            <person name="Gillespie R.G."/>
            <person name="Hoff K.J."/>
            <person name="Prost S."/>
        </authorList>
    </citation>
    <scope>NUCLEOTIDE SEQUENCE</scope>
</reference>
<gene>
    <name evidence="1" type="ORF">HNY73_000106</name>
</gene>
<protein>
    <submittedName>
        <fullName evidence="1">Uncharacterized protein</fullName>
    </submittedName>
</protein>
<comment type="caution">
    <text evidence="1">The sequence shown here is derived from an EMBL/GenBank/DDBJ whole genome shotgun (WGS) entry which is preliminary data.</text>
</comment>
<organism evidence="1 2">
    <name type="scientific">Argiope bruennichi</name>
    <name type="common">Wasp spider</name>
    <name type="synonym">Aranea bruennichi</name>
    <dbReference type="NCBI Taxonomy" id="94029"/>
    <lineage>
        <taxon>Eukaryota</taxon>
        <taxon>Metazoa</taxon>
        <taxon>Ecdysozoa</taxon>
        <taxon>Arthropoda</taxon>
        <taxon>Chelicerata</taxon>
        <taxon>Arachnida</taxon>
        <taxon>Araneae</taxon>
        <taxon>Araneomorphae</taxon>
        <taxon>Entelegynae</taxon>
        <taxon>Araneoidea</taxon>
        <taxon>Araneidae</taxon>
        <taxon>Argiope</taxon>
    </lineage>
</organism>
<dbReference type="Gene3D" id="3.30.420.10">
    <property type="entry name" value="Ribonuclease H-like superfamily/Ribonuclease H"/>
    <property type="match status" value="1"/>
</dbReference>
<reference evidence="1" key="2">
    <citation type="submission" date="2020-06" db="EMBL/GenBank/DDBJ databases">
        <authorList>
            <person name="Sheffer M."/>
        </authorList>
    </citation>
    <scope>NUCLEOTIDE SEQUENCE</scope>
</reference>
<dbReference type="EMBL" id="JABXBU010000001">
    <property type="protein sequence ID" value="KAF8795624.1"/>
    <property type="molecule type" value="Genomic_DNA"/>
</dbReference>
<proteinExistence type="predicted"/>
<evidence type="ECO:0000313" key="2">
    <source>
        <dbReference type="Proteomes" id="UP000807504"/>
    </source>
</evidence>
<dbReference type="InterPro" id="IPR036397">
    <property type="entry name" value="RNaseH_sf"/>
</dbReference>